<sequence length="334" mass="38035">QKIVERYPEEKDALYMIGTVYYHYLPDLEAAVRYFNKVIEMDPLHKTAYNILAYAYDRMGDFDKSIWAINQYISIAPDEANPYDSRADLYAFNGRIDQAIQSYQKALEIKPDFYASQLKLGNMYLFEREYAKAESSYKVVASSSEKEARAVGRLALSLVPSYQGKLQEALQILDAGIAGDGMEQFQEGQIDKHSAKSWIYLGKKEPELALREAELTKDIHDKVYPDDPTRLRPLYAYFLAESGRIAEAEELLREVRKDIEGDDPALMRHYWASLGAIELVKGNANSAVAHLERVQRESLSPGFFVNYLLAEAYLESGKLAEAVALLERMLSSYD</sequence>
<dbReference type="Pfam" id="PF13414">
    <property type="entry name" value="TPR_11"/>
    <property type="match status" value="1"/>
</dbReference>
<reference evidence="3" key="1">
    <citation type="journal article" date="2014" name="Front. Microbiol.">
        <title>High frequency of phylogenetically diverse reductive dehalogenase-homologous genes in deep subseafloor sedimentary metagenomes.</title>
        <authorList>
            <person name="Kawai M."/>
            <person name="Futagami T."/>
            <person name="Toyoda A."/>
            <person name="Takaki Y."/>
            <person name="Nishi S."/>
            <person name="Hori S."/>
            <person name="Arai W."/>
            <person name="Tsubouchi T."/>
            <person name="Morono Y."/>
            <person name="Uchiyama I."/>
            <person name="Ito T."/>
            <person name="Fujiyama A."/>
            <person name="Inagaki F."/>
            <person name="Takami H."/>
        </authorList>
    </citation>
    <scope>NUCLEOTIDE SEQUENCE</scope>
    <source>
        <strain evidence="3">Expedition CK06-06</strain>
    </source>
</reference>
<evidence type="ECO:0000256" key="1">
    <source>
        <dbReference type="ARBA" id="ARBA00022737"/>
    </source>
</evidence>
<dbReference type="InterPro" id="IPR011990">
    <property type="entry name" value="TPR-like_helical_dom_sf"/>
</dbReference>
<name>X0STU9_9ZZZZ</name>
<dbReference type="Pfam" id="PF13432">
    <property type="entry name" value="TPR_16"/>
    <property type="match status" value="1"/>
</dbReference>
<dbReference type="InterPro" id="IPR050498">
    <property type="entry name" value="Ycf3"/>
</dbReference>
<proteinExistence type="predicted"/>
<comment type="caution">
    <text evidence="3">The sequence shown here is derived from an EMBL/GenBank/DDBJ whole genome shotgun (WGS) entry which is preliminary data.</text>
</comment>
<dbReference type="GO" id="GO:0042802">
    <property type="term" value="F:identical protein binding"/>
    <property type="evidence" value="ECO:0007669"/>
    <property type="project" value="InterPro"/>
</dbReference>
<keyword evidence="2" id="KW-0802">TPR repeat</keyword>
<dbReference type="PANTHER" id="PTHR44858:SF1">
    <property type="entry name" value="UDP-N-ACETYLGLUCOSAMINE--PEPTIDE N-ACETYLGLUCOSAMINYLTRANSFERASE SPINDLY-RELATED"/>
    <property type="match status" value="1"/>
</dbReference>
<gene>
    <name evidence="3" type="ORF">S01H1_18204</name>
</gene>
<dbReference type="SMART" id="SM00028">
    <property type="entry name" value="TPR"/>
    <property type="match status" value="4"/>
</dbReference>
<dbReference type="PROSITE" id="PS50293">
    <property type="entry name" value="TPR_REGION"/>
    <property type="match status" value="1"/>
</dbReference>
<protein>
    <recommendedName>
        <fullName evidence="4">Tetratricopeptide repeat protein</fullName>
    </recommendedName>
</protein>
<evidence type="ECO:0008006" key="4">
    <source>
        <dbReference type="Google" id="ProtNLM"/>
    </source>
</evidence>
<feature type="non-terminal residue" evidence="3">
    <location>
        <position position="334"/>
    </location>
</feature>
<accession>X0STU9</accession>
<dbReference type="PROSITE" id="PS50005">
    <property type="entry name" value="TPR"/>
    <property type="match status" value="2"/>
</dbReference>
<dbReference type="InterPro" id="IPR011717">
    <property type="entry name" value="TPR-4"/>
</dbReference>
<dbReference type="Pfam" id="PF07721">
    <property type="entry name" value="TPR_4"/>
    <property type="match status" value="2"/>
</dbReference>
<evidence type="ECO:0000313" key="3">
    <source>
        <dbReference type="EMBL" id="GAF78556.1"/>
    </source>
</evidence>
<dbReference type="Gene3D" id="1.25.40.10">
    <property type="entry name" value="Tetratricopeptide repeat domain"/>
    <property type="match status" value="2"/>
</dbReference>
<evidence type="ECO:0000256" key="2">
    <source>
        <dbReference type="ARBA" id="ARBA00022803"/>
    </source>
</evidence>
<dbReference type="EMBL" id="BARS01009714">
    <property type="protein sequence ID" value="GAF78556.1"/>
    <property type="molecule type" value="Genomic_DNA"/>
</dbReference>
<keyword evidence="1" id="KW-0677">Repeat</keyword>
<dbReference type="SUPFAM" id="SSF48452">
    <property type="entry name" value="TPR-like"/>
    <property type="match status" value="2"/>
</dbReference>
<dbReference type="AlphaFoldDB" id="X0STU9"/>
<dbReference type="PANTHER" id="PTHR44858">
    <property type="entry name" value="TETRATRICOPEPTIDE REPEAT PROTEIN 6"/>
    <property type="match status" value="1"/>
</dbReference>
<dbReference type="InterPro" id="IPR019734">
    <property type="entry name" value="TPR_rpt"/>
</dbReference>
<feature type="non-terminal residue" evidence="3">
    <location>
        <position position="1"/>
    </location>
</feature>
<organism evidence="3">
    <name type="scientific">marine sediment metagenome</name>
    <dbReference type="NCBI Taxonomy" id="412755"/>
    <lineage>
        <taxon>unclassified sequences</taxon>
        <taxon>metagenomes</taxon>
        <taxon>ecological metagenomes</taxon>
    </lineage>
</organism>